<sequence>MKLGLLVHRRVCYPLGYYHLSNKGGLSLPGVARYDCAEIWREFEAAVVSKAPCSVRVRDYRRMFQATPQALPCDKLLFWSKTRDLVHRYSAATRQFWTLEDTLVGFMFNDLVWCGQEEKDRGTLTSCPEWSSCVDHPVYSLWKQASQNFAAAACGNVTVVLNGSIPNAFNRKSMFGGVELDSLNPRMVDHVNIKVVANLEGPYV</sequence>
<dbReference type="Proteomes" id="UP000694580">
    <property type="component" value="Chromosome 2"/>
</dbReference>
<reference evidence="7" key="2">
    <citation type="submission" date="2025-08" db="UniProtKB">
        <authorList>
            <consortium name="Ensembl"/>
        </authorList>
    </citation>
    <scope>IDENTIFICATION</scope>
</reference>
<evidence type="ECO:0000256" key="6">
    <source>
        <dbReference type="ARBA" id="ARBA00023157"/>
    </source>
</evidence>
<dbReference type="Ensembl" id="ENSDCDT00010015306.1">
    <property type="protein sequence ID" value="ENSDCDP00010014526.1"/>
    <property type="gene ID" value="ENSDCDG00010006641.1"/>
</dbReference>
<evidence type="ECO:0000256" key="4">
    <source>
        <dbReference type="ARBA" id="ARBA00022801"/>
    </source>
</evidence>
<reference evidence="7 8" key="1">
    <citation type="submission" date="2020-06" db="EMBL/GenBank/DDBJ databases">
        <authorList>
            <consortium name="Wellcome Sanger Institute Data Sharing"/>
        </authorList>
    </citation>
    <scope>NUCLEOTIDE SEQUENCE [LARGE SCALE GENOMIC DNA]</scope>
</reference>
<keyword evidence="6" id="KW-1015">Disulfide bond</keyword>
<dbReference type="GO" id="GO:0005886">
    <property type="term" value="C:plasma membrane"/>
    <property type="evidence" value="ECO:0007669"/>
    <property type="project" value="TreeGrafter"/>
</dbReference>
<dbReference type="GO" id="GO:0030890">
    <property type="term" value="P:positive regulation of B cell proliferation"/>
    <property type="evidence" value="ECO:0007669"/>
    <property type="project" value="TreeGrafter"/>
</dbReference>
<evidence type="ECO:0000313" key="8">
    <source>
        <dbReference type="Proteomes" id="UP000694580"/>
    </source>
</evidence>
<dbReference type="AlphaFoldDB" id="A0AAY4B439"/>
<keyword evidence="3" id="KW-0808">Transferase</keyword>
<evidence type="ECO:0000256" key="5">
    <source>
        <dbReference type="ARBA" id="ARBA00023027"/>
    </source>
</evidence>
<dbReference type="Gene3D" id="1.20.82.10">
    <property type="entry name" value="ADP Ribosyl Cyclase, Chain A, domain 1"/>
    <property type="match status" value="1"/>
</dbReference>
<reference evidence="7" key="3">
    <citation type="submission" date="2025-09" db="UniProtKB">
        <authorList>
            <consortium name="Ensembl"/>
        </authorList>
    </citation>
    <scope>IDENTIFICATION</scope>
</reference>
<evidence type="ECO:0000313" key="7">
    <source>
        <dbReference type="Ensembl" id="ENSDCDP00010014526.1"/>
    </source>
</evidence>
<dbReference type="Gene3D" id="3.40.50.720">
    <property type="entry name" value="NAD(P)-binding Rossmann-like Domain"/>
    <property type="match status" value="2"/>
</dbReference>
<evidence type="ECO:0000256" key="2">
    <source>
        <dbReference type="ARBA" id="ARBA00011982"/>
    </source>
</evidence>
<accession>A0AAY4B439</accession>
<dbReference type="PANTHER" id="PTHR10912:SF8">
    <property type="entry name" value="ADP-RIBOSYL CYCLASE_CYCLIC ADP-RIBOSE HYDROLASE"/>
    <property type="match status" value="1"/>
</dbReference>
<dbReference type="EC" id="3.2.2.6" evidence="2"/>
<dbReference type="GO" id="GO:0016740">
    <property type="term" value="F:transferase activity"/>
    <property type="evidence" value="ECO:0007669"/>
    <property type="project" value="UniProtKB-KW"/>
</dbReference>
<dbReference type="Pfam" id="PF02267">
    <property type="entry name" value="Rib_hydrolayse"/>
    <property type="match status" value="1"/>
</dbReference>
<dbReference type="GO" id="GO:0061809">
    <property type="term" value="F:NAD+ nucleosidase activity, cyclic ADP-ribose generating"/>
    <property type="evidence" value="ECO:0007669"/>
    <property type="project" value="UniProtKB-EC"/>
</dbReference>
<evidence type="ECO:0000256" key="1">
    <source>
        <dbReference type="ARBA" id="ARBA00005406"/>
    </source>
</evidence>
<evidence type="ECO:0000256" key="3">
    <source>
        <dbReference type="ARBA" id="ARBA00022679"/>
    </source>
</evidence>
<dbReference type="SUPFAM" id="SSF52309">
    <property type="entry name" value="N-(deoxy)ribosyltransferase-like"/>
    <property type="match status" value="1"/>
</dbReference>
<keyword evidence="8" id="KW-1185">Reference proteome</keyword>
<dbReference type="PANTHER" id="PTHR10912">
    <property type="entry name" value="ADP-RIBOSYL CYCLASE"/>
    <property type="match status" value="1"/>
</dbReference>
<comment type="similarity">
    <text evidence="1">Belongs to the ADP-ribosyl cyclase family.</text>
</comment>
<keyword evidence="4" id="KW-0378">Hydrolase</keyword>
<organism evidence="7 8">
    <name type="scientific">Denticeps clupeoides</name>
    <name type="common">denticle herring</name>
    <dbReference type="NCBI Taxonomy" id="299321"/>
    <lineage>
        <taxon>Eukaryota</taxon>
        <taxon>Metazoa</taxon>
        <taxon>Chordata</taxon>
        <taxon>Craniata</taxon>
        <taxon>Vertebrata</taxon>
        <taxon>Euteleostomi</taxon>
        <taxon>Actinopterygii</taxon>
        <taxon>Neopterygii</taxon>
        <taxon>Teleostei</taxon>
        <taxon>Clupei</taxon>
        <taxon>Clupeiformes</taxon>
        <taxon>Denticipitoidei</taxon>
        <taxon>Denticipitidae</taxon>
        <taxon>Denticeps</taxon>
    </lineage>
</organism>
<proteinExistence type="inferred from homology"/>
<protein>
    <recommendedName>
        <fullName evidence="2">ADP-ribosyl cyclase/cyclic ADP-ribose hydrolase</fullName>
        <ecNumber evidence="2">3.2.2.6</ecNumber>
    </recommendedName>
</protein>
<dbReference type="GO" id="GO:0016849">
    <property type="term" value="F:phosphorus-oxygen lyase activity"/>
    <property type="evidence" value="ECO:0007669"/>
    <property type="project" value="TreeGrafter"/>
</dbReference>
<keyword evidence="5" id="KW-0520">NAD</keyword>
<dbReference type="InterPro" id="IPR003193">
    <property type="entry name" value="ADP-ribosyl_cyclase"/>
</dbReference>
<dbReference type="GeneTree" id="ENSGT00390000017291"/>
<name>A0AAY4B439_9TELE</name>